<dbReference type="Proteomes" id="UP000410492">
    <property type="component" value="Unassembled WGS sequence"/>
</dbReference>
<name>A0A653DJ33_CALMS</name>
<organism evidence="1 2">
    <name type="scientific">Callosobruchus maculatus</name>
    <name type="common">Southern cowpea weevil</name>
    <name type="synonym">Pulse bruchid</name>
    <dbReference type="NCBI Taxonomy" id="64391"/>
    <lineage>
        <taxon>Eukaryota</taxon>
        <taxon>Metazoa</taxon>
        <taxon>Ecdysozoa</taxon>
        <taxon>Arthropoda</taxon>
        <taxon>Hexapoda</taxon>
        <taxon>Insecta</taxon>
        <taxon>Pterygota</taxon>
        <taxon>Neoptera</taxon>
        <taxon>Endopterygota</taxon>
        <taxon>Coleoptera</taxon>
        <taxon>Polyphaga</taxon>
        <taxon>Cucujiformia</taxon>
        <taxon>Chrysomeloidea</taxon>
        <taxon>Chrysomelidae</taxon>
        <taxon>Bruchinae</taxon>
        <taxon>Bruchini</taxon>
        <taxon>Callosobruchus</taxon>
    </lineage>
</organism>
<sequence length="85" mass="10043">METYSDDFRRSDSASYLPFGNMFPMRREQSSNDGVNSSRIIEEFHRLISEPADVYENAVTRRYLAPVGYRGDCNRTEIYHRNNNR</sequence>
<dbReference type="EMBL" id="CAACVG010012405">
    <property type="protein sequence ID" value="VEN60216.1"/>
    <property type="molecule type" value="Genomic_DNA"/>
</dbReference>
<accession>A0A653DJ33</accession>
<dbReference type="AlphaFoldDB" id="A0A653DJ33"/>
<dbReference type="OrthoDB" id="8196131at2759"/>
<evidence type="ECO:0000313" key="2">
    <source>
        <dbReference type="Proteomes" id="UP000410492"/>
    </source>
</evidence>
<evidence type="ECO:0000313" key="1">
    <source>
        <dbReference type="EMBL" id="VEN60216.1"/>
    </source>
</evidence>
<protein>
    <submittedName>
        <fullName evidence="1">Uncharacterized protein</fullName>
    </submittedName>
</protein>
<proteinExistence type="predicted"/>
<keyword evidence="2" id="KW-1185">Reference proteome</keyword>
<reference evidence="1 2" key="1">
    <citation type="submission" date="2019-01" db="EMBL/GenBank/DDBJ databases">
        <authorList>
            <person name="Sayadi A."/>
        </authorList>
    </citation>
    <scope>NUCLEOTIDE SEQUENCE [LARGE SCALE GENOMIC DNA]</scope>
</reference>
<gene>
    <name evidence="1" type="ORF">CALMAC_LOCUS17984</name>
</gene>